<reference evidence="4 5" key="1">
    <citation type="submission" date="2019-11" db="EMBL/GenBank/DDBJ databases">
        <title>Genome sequences of 17 halophilic strains isolated from different environments.</title>
        <authorList>
            <person name="Furrow R.E."/>
        </authorList>
    </citation>
    <scope>NUCLEOTIDE SEQUENCE [LARGE SCALE GENOMIC DNA]</scope>
    <source>
        <strain evidence="3 4">22502_06_Cabo</strain>
        <strain evidence="2 5">22517_05_Cabo</strain>
    </source>
</reference>
<dbReference type="AlphaFoldDB" id="A0A6B1IRH3"/>
<dbReference type="EMBL" id="WMFC01000021">
    <property type="protein sequence ID" value="MYL68765.1"/>
    <property type="molecule type" value="Genomic_DNA"/>
</dbReference>
<dbReference type="EMBL" id="WMEO01000027">
    <property type="protein sequence ID" value="MYL17665.1"/>
    <property type="molecule type" value="Genomic_DNA"/>
</dbReference>
<evidence type="ECO:0000313" key="2">
    <source>
        <dbReference type="EMBL" id="MYL17665.1"/>
    </source>
</evidence>
<evidence type="ECO:0000313" key="3">
    <source>
        <dbReference type="EMBL" id="MYL68765.1"/>
    </source>
</evidence>
<keyword evidence="1" id="KW-0812">Transmembrane</keyword>
<keyword evidence="1" id="KW-1133">Transmembrane helix</keyword>
<organism evidence="2 5">
    <name type="scientific">Halorubrum distributum</name>
    <dbReference type="NCBI Taxonomy" id="29283"/>
    <lineage>
        <taxon>Archaea</taxon>
        <taxon>Methanobacteriati</taxon>
        <taxon>Methanobacteriota</taxon>
        <taxon>Stenosarchaea group</taxon>
        <taxon>Halobacteria</taxon>
        <taxon>Halobacteriales</taxon>
        <taxon>Haloferacaceae</taxon>
        <taxon>Halorubrum</taxon>
        <taxon>Halorubrum distributum group</taxon>
    </lineage>
</organism>
<comment type="caution">
    <text evidence="2">The sequence shown here is derived from an EMBL/GenBank/DDBJ whole genome shotgun (WGS) entry which is preliminary data.</text>
</comment>
<proteinExistence type="predicted"/>
<accession>A0A6B1IRH3</accession>
<dbReference type="Proteomes" id="UP000460194">
    <property type="component" value="Unassembled WGS sequence"/>
</dbReference>
<evidence type="ECO:0000313" key="5">
    <source>
        <dbReference type="Proteomes" id="UP000460194"/>
    </source>
</evidence>
<dbReference type="Proteomes" id="UP000452321">
    <property type="component" value="Unassembled WGS sequence"/>
</dbReference>
<sequence length="94" mass="9342">MRRASVRVPTLVVIVALLLAVGVGFAGSPLAQNDGEVNGAFIDESGNPIAADQPIDTAAATAEPALVSPETLGAVGVAVAVALLVVAAVRRADR</sequence>
<keyword evidence="1" id="KW-0472">Membrane</keyword>
<gene>
    <name evidence="3" type="ORF">GLW30_13625</name>
    <name evidence="2" type="ORF">GLW36_13560</name>
</gene>
<feature type="transmembrane region" description="Helical" evidence="1">
    <location>
        <begin position="71"/>
        <end position="89"/>
    </location>
</feature>
<name>A0A6B1IRH3_9EURY</name>
<protein>
    <submittedName>
        <fullName evidence="2">Uncharacterized protein</fullName>
    </submittedName>
</protein>
<dbReference type="RefSeq" id="WP_159359004.1">
    <property type="nucleotide sequence ID" value="NZ_WMEO01000027.1"/>
</dbReference>
<evidence type="ECO:0000256" key="1">
    <source>
        <dbReference type="SAM" id="Phobius"/>
    </source>
</evidence>
<evidence type="ECO:0000313" key="4">
    <source>
        <dbReference type="Proteomes" id="UP000452321"/>
    </source>
</evidence>